<name>A0ABN1GWU0_9ACTN</name>
<sequence length="98" mass="10846">MAEHDQGAGVAAEDAFEALAQLRPRSDRGQRGAQKRLVFGSRSIGTLDRGHTPPPGLRGCSRPSECKRRDLRIRRTWQLNATGSSPTLCVNHNGFWCF</sequence>
<evidence type="ECO:0000313" key="3">
    <source>
        <dbReference type="Proteomes" id="UP001500957"/>
    </source>
</evidence>
<accession>A0ABN1GWU0</accession>
<evidence type="ECO:0000313" key="2">
    <source>
        <dbReference type="EMBL" id="GAA0622085.1"/>
    </source>
</evidence>
<gene>
    <name evidence="2" type="ORF">GCM10009547_26140</name>
</gene>
<proteinExistence type="predicted"/>
<dbReference type="EMBL" id="BAAAHE010000020">
    <property type="protein sequence ID" value="GAA0622085.1"/>
    <property type="molecule type" value="Genomic_DNA"/>
</dbReference>
<evidence type="ECO:0000256" key="1">
    <source>
        <dbReference type="SAM" id="MobiDB-lite"/>
    </source>
</evidence>
<keyword evidence="3" id="KW-1185">Reference proteome</keyword>
<comment type="caution">
    <text evidence="2">The sequence shown here is derived from an EMBL/GenBank/DDBJ whole genome shotgun (WGS) entry which is preliminary data.</text>
</comment>
<reference evidence="2 3" key="1">
    <citation type="journal article" date="2019" name="Int. J. Syst. Evol. Microbiol.">
        <title>The Global Catalogue of Microorganisms (GCM) 10K type strain sequencing project: providing services to taxonomists for standard genome sequencing and annotation.</title>
        <authorList>
            <consortium name="The Broad Institute Genomics Platform"/>
            <consortium name="The Broad Institute Genome Sequencing Center for Infectious Disease"/>
            <person name="Wu L."/>
            <person name="Ma J."/>
        </authorList>
    </citation>
    <scope>NUCLEOTIDE SEQUENCE [LARGE SCALE GENOMIC DNA]</scope>
    <source>
        <strain evidence="2 3">JCM 10671</strain>
    </source>
</reference>
<feature type="region of interest" description="Disordered" evidence="1">
    <location>
        <begin position="21"/>
        <end position="64"/>
    </location>
</feature>
<dbReference type="Proteomes" id="UP001500957">
    <property type="component" value="Unassembled WGS sequence"/>
</dbReference>
<protein>
    <submittedName>
        <fullName evidence="2">Uncharacterized protein</fullName>
    </submittedName>
</protein>
<organism evidence="2 3">
    <name type="scientific">Sporichthya brevicatena</name>
    <dbReference type="NCBI Taxonomy" id="171442"/>
    <lineage>
        <taxon>Bacteria</taxon>
        <taxon>Bacillati</taxon>
        <taxon>Actinomycetota</taxon>
        <taxon>Actinomycetes</taxon>
        <taxon>Sporichthyales</taxon>
        <taxon>Sporichthyaceae</taxon>
        <taxon>Sporichthya</taxon>
    </lineage>
</organism>